<dbReference type="PRINTS" id="PR00080">
    <property type="entry name" value="SDRFAMILY"/>
</dbReference>
<dbReference type="Gene3D" id="3.40.50.720">
    <property type="entry name" value="NAD(P)-binding Rossmann-like Domain"/>
    <property type="match status" value="1"/>
</dbReference>
<evidence type="ECO:0000256" key="1">
    <source>
        <dbReference type="ARBA" id="ARBA00004141"/>
    </source>
</evidence>
<sequence>MSLWNALVKVQAYISLIGLVAITPLLIVAAVLRQLFANLCCWCSSPKSIAGEVAVVTGGGHGLGRAISLELAKKGCHIAVVDINLSGAERTVKEIKECYDVRAKAYKANVTSIGELAELNKKVVVDLGPVTVLVNNAGVLLHKNCVNPEPAEVQLMIDVNLTAHFWTKSVFLPKMKELRRGHILTISSLAALFPLAYSSTYSSTKAGVATHMRALRMELFMEKQKDIHVTTVFPAFLSTNEEVTEMTGQIGVGNIYPLISGQEVAQRIVNGMVRGEREIMLPGFVSLVYRLLNLMPSSWQMLGILLITGTTFRKFRDIRS</sequence>
<dbReference type="InterPro" id="IPR002347">
    <property type="entry name" value="SDR_fam"/>
</dbReference>
<dbReference type="GO" id="GO:0005811">
    <property type="term" value="C:lipid droplet"/>
    <property type="evidence" value="ECO:0007669"/>
    <property type="project" value="TreeGrafter"/>
</dbReference>
<dbReference type="GO" id="GO:0052650">
    <property type="term" value="F:all-trans-retinol dehydrogenase (NADP+) activity"/>
    <property type="evidence" value="ECO:0007669"/>
    <property type="project" value="UniProtKB-ARBA"/>
</dbReference>
<dbReference type="AlphaFoldDB" id="A0A6P4I939"/>
<gene>
    <name evidence="15" type="primary">LOC108073340</name>
</gene>
<keyword evidence="3 13" id="KW-0812">Transmembrane</keyword>
<protein>
    <recommendedName>
        <fullName evidence="10">Short-chain dehydrogenase/reductase 3</fullName>
    </recommendedName>
    <alternativeName>
        <fullName evidence="11">Retinal short-chain dehydrogenase/reductase 1</fullName>
    </alternativeName>
</protein>
<evidence type="ECO:0000256" key="10">
    <source>
        <dbReference type="ARBA" id="ARBA00068717"/>
    </source>
</evidence>
<evidence type="ECO:0000256" key="11">
    <source>
        <dbReference type="ARBA" id="ARBA00082544"/>
    </source>
</evidence>
<name>A0A6P4I939_DROKI</name>
<evidence type="ECO:0000256" key="8">
    <source>
        <dbReference type="ARBA" id="ARBA00023136"/>
    </source>
</evidence>
<dbReference type="Pfam" id="PF00106">
    <property type="entry name" value="adh_short"/>
    <property type="match status" value="1"/>
</dbReference>
<evidence type="ECO:0000256" key="13">
    <source>
        <dbReference type="SAM" id="Phobius"/>
    </source>
</evidence>
<keyword evidence="8 13" id="KW-0472">Membrane</keyword>
<comment type="similarity">
    <text evidence="2 12">Belongs to the short-chain dehydrogenases/reductases (SDR) family.</text>
</comment>
<comment type="function">
    <text evidence="9">Catalyzes the reduction of all-trans-retinal to all-trans-retinol in the presence of NADPH.</text>
</comment>
<evidence type="ECO:0000256" key="12">
    <source>
        <dbReference type="RuleBase" id="RU000363"/>
    </source>
</evidence>
<proteinExistence type="inferred from homology"/>
<evidence type="ECO:0000313" key="14">
    <source>
        <dbReference type="Proteomes" id="UP001652661"/>
    </source>
</evidence>
<comment type="subcellular location">
    <subcellularLocation>
        <location evidence="1">Membrane</location>
        <topology evidence="1">Multi-pass membrane protein</topology>
    </subcellularLocation>
</comment>
<dbReference type="Proteomes" id="UP001652661">
    <property type="component" value="Chromosome 3R"/>
</dbReference>
<evidence type="ECO:0000256" key="9">
    <source>
        <dbReference type="ARBA" id="ARBA00059620"/>
    </source>
</evidence>
<dbReference type="SUPFAM" id="SSF51735">
    <property type="entry name" value="NAD(P)-binding Rossmann-fold domains"/>
    <property type="match status" value="1"/>
</dbReference>
<evidence type="ECO:0000313" key="15">
    <source>
        <dbReference type="RefSeq" id="XP_017020394.1"/>
    </source>
</evidence>
<keyword evidence="6" id="KW-0560">Oxidoreductase</keyword>
<keyword evidence="5 13" id="KW-1133">Transmembrane helix</keyword>
<evidence type="ECO:0000256" key="5">
    <source>
        <dbReference type="ARBA" id="ARBA00022989"/>
    </source>
</evidence>
<dbReference type="PANTHER" id="PTHR24322:SF748">
    <property type="entry name" value="FI23927P1-RELATED"/>
    <property type="match status" value="1"/>
</dbReference>
<evidence type="ECO:0000256" key="3">
    <source>
        <dbReference type="ARBA" id="ARBA00022692"/>
    </source>
</evidence>
<dbReference type="InterPro" id="IPR036291">
    <property type="entry name" value="NAD(P)-bd_dom_sf"/>
</dbReference>
<keyword evidence="14" id="KW-1185">Reference proteome</keyword>
<keyword evidence="7" id="KW-0443">Lipid metabolism</keyword>
<dbReference type="PRINTS" id="PR00081">
    <property type="entry name" value="GDHRDH"/>
</dbReference>
<dbReference type="GO" id="GO:0016020">
    <property type="term" value="C:membrane"/>
    <property type="evidence" value="ECO:0007669"/>
    <property type="project" value="UniProtKB-SubCell"/>
</dbReference>
<evidence type="ECO:0000256" key="4">
    <source>
        <dbReference type="ARBA" id="ARBA00022857"/>
    </source>
</evidence>
<feature type="transmembrane region" description="Helical" evidence="13">
    <location>
        <begin position="12"/>
        <end position="32"/>
    </location>
</feature>
<dbReference type="FunFam" id="3.40.50.720:FF:000131">
    <property type="entry name" value="Short-chain dehydrogenase/reductase 3"/>
    <property type="match status" value="1"/>
</dbReference>
<dbReference type="GeneID" id="108073340"/>
<organism evidence="14 15">
    <name type="scientific">Drosophila kikkawai</name>
    <name type="common">Fruit fly</name>
    <dbReference type="NCBI Taxonomy" id="30033"/>
    <lineage>
        <taxon>Eukaryota</taxon>
        <taxon>Metazoa</taxon>
        <taxon>Ecdysozoa</taxon>
        <taxon>Arthropoda</taxon>
        <taxon>Hexapoda</taxon>
        <taxon>Insecta</taxon>
        <taxon>Pterygota</taxon>
        <taxon>Neoptera</taxon>
        <taxon>Endopterygota</taxon>
        <taxon>Diptera</taxon>
        <taxon>Brachycera</taxon>
        <taxon>Muscomorpha</taxon>
        <taxon>Ephydroidea</taxon>
        <taxon>Drosophilidae</taxon>
        <taxon>Drosophila</taxon>
        <taxon>Sophophora</taxon>
    </lineage>
</organism>
<dbReference type="OrthoDB" id="6251714at2759"/>
<evidence type="ECO:0000256" key="2">
    <source>
        <dbReference type="ARBA" id="ARBA00006484"/>
    </source>
</evidence>
<reference evidence="15" key="1">
    <citation type="submission" date="2025-08" db="UniProtKB">
        <authorList>
            <consortium name="RefSeq"/>
        </authorList>
    </citation>
    <scope>IDENTIFICATION</scope>
    <source>
        <strain evidence="15">14028-0561.14</strain>
        <tissue evidence="15">Whole fly</tissue>
    </source>
</reference>
<dbReference type="PANTHER" id="PTHR24322">
    <property type="entry name" value="PKSB"/>
    <property type="match status" value="1"/>
</dbReference>
<dbReference type="RefSeq" id="XP_017020394.1">
    <property type="nucleotide sequence ID" value="XM_017164905.3"/>
</dbReference>
<evidence type="ECO:0000256" key="6">
    <source>
        <dbReference type="ARBA" id="ARBA00023002"/>
    </source>
</evidence>
<evidence type="ECO:0000256" key="7">
    <source>
        <dbReference type="ARBA" id="ARBA00023098"/>
    </source>
</evidence>
<keyword evidence="4" id="KW-0521">NADP</keyword>
<accession>A0A6P4I939</accession>